<protein>
    <submittedName>
        <fullName evidence="2">Uncharacterized protein</fullName>
    </submittedName>
</protein>
<dbReference type="HOGENOM" id="CLU_2016689_0_0_1"/>
<organism evidence="2 3">
    <name type="scientific">Sphaerobolus stellatus (strain SS14)</name>
    <dbReference type="NCBI Taxonomy" id="990650"/>
    <lineage>
        <taxon>Eukaryota</taxon>
        <taxon>Fungi</taxon>
        <taxon>Dikarya</taxon>
        <taxon>Basidiomycota</taxon>
        <taxon>Agaricomycotina</taxon>
        <taxon>Agaricomycetes</taxon>
        <taxon>Phallomycetidae</taxon>
        <taxon>Geastrales</taxon>
        <taxon>Sphaerobolaceae</taxon>
        <taxon>Sphaerobolus</taxon>
    </lineage>
</organism>
<dbReference type="EMBL" id="KN837115">
    <property type="protein sequence ID" value="KIJ44810.1"/>
    <property type="molecule type" value="Genomic_DNA"/>
</dbReference>
<evidence type="ECO:0000313" key="3">
    <source>
        <dbReference type="Proteomes" id="UP000054279"/>
    </source>
</evidence>
<reference evidence="2 3" key="1">
    <citation type="submission" date="2014-06" db="EMBL/GenBank/DDBJ databases">
        <title>Evolutionary Origins and Diversification of the Mycorrhizal Mutualists.</title>
        <authorList>
            <consortium name="DOE Joint Genome Institute"/>
            <consortium name="Mycorrhizal Genomics Consortium"/>
            <person name="Kohler A."/>
            <person name="Kuo A."/>
            <person name="Nagy L.G."/>
            <person name="Floudas D."/>
            <person name="Copeland A."/>
            <person name="Barry K.W."/>
            <person name="Cichocki N."/>
            <person name="Veneault-Fourrey C."/>
            <person name="LaButti K."/>
            <person name="Lindquist E.A."/>
            <person name="Lipzen A."/>
            <person name="Lundell T."/>
            <person name="Morin E."/>
            <person name="Murat C."/>
            <person name="Riley R."/>
            <person name="Ohm R."/>
            <person name="Sun H."/>
            <person name="Tunlid A."/>
            <person name="Henrissat B."/>
            <person name="Grigoriev I.V."/>
            <person name="Hibbett D.S."/>
            <person name="Martin F."/>
        </authorList>
    </citation>
    <scope>NUCLEOTIDE SEQUENCE [LARGE SCALE GENOMIC DNA]</scope>
    <source>
        <strain evidence="2 3">SS14</strain>
    </source>
</reference>
<proteinExistence type="predicted"/>
<accession>A0A0C9W074</accession>
<gene>
    <name evidence="2" type="ORF">M422DRAFT_251795</name>
</gene>
<sequence length="123" mass="13626">MSGTKQYVACTSPRLVELGKPNLNVAKEHVMREGMHLAQILAEQKACDEHYEARNASRQTSCESSLEPEKAPSASRDHGRGTTPKSNCTLVRSILTSQKPWDFNLTSDLRCQGHLGAMWMLIG</sequence>
<evidence type="ECO:0000256" key="1">
    <source>
        <dbReference type="SAM" id="MobiDB-lite"/>
    </source>
</evidence>
<feature type="compositionally biased region" description="Basic and acidic residues" evidence="1">
    <location>
        <begin position="67"/>
        <end position="80"/>
    </location>
</feature>
<name>A0A0C9W074_SPHS4</name>
<feature type="region of interest" description="Disordered" evidence="1">
    <location>
        <begin position="52"/>
        <end position="87"/>
    </location>
</feature>
<dbReference type="AlphaFoldDB" id="A0A0C9W074"/>
<keyword evidence="3" id="KW-1185">Reference proteome</keyword>
<evidence type="ECO:0000313" key="2">
    <source>
        <dbReference type="EMBL" id="KIJ44810.1"/>
    </source>
</evidence>
<dbReference type="Proteomes" id="UP000054279">
    <property type="component" value="Unassembled WGS sequence"/>
</dbReference>